<organism evidence="7 8">
    <name type="scientific">Mangrovibacterium marinum</name>
    <dbReference type="NCBI Taxonomy" id="1639118"/>
    <lineage>
        <taxon>Bacteria</taxon>
        <taxon>Pseudomonadati</taxon>
        <taxon>Bacteroidota</taxon>
        <taxon>Bacteroidia</taxon>
        <taxon>Marinilabiliales</taxon>
        <taxon>Prolixibacteraceae</taxon>
        <taxon>Mangrovibacterium</taxon>
    </lineage>
</organism>
<keyword evidence="4 6" id="KW-1133">Transmembrane helix</keyword>
<name>A0A2T5C1E3_9BACT</name>
<feature type="transmembrane region" description="Helical" evidence="6">
    <location>
        <begin position="406"/>
        <end position="423"/>
    </location>
</feature>
<gene>
    <name evidence="7" type="ORF">C8N47_10814</name>
</gene>
<feature type="transmembrane region" description="Helical" evidence="6">
    <location>
        <begin position="99"/>
        <end position="117"/>
    </location>
</feature>
<dbReference type="GO" id="GO:0043190">
    <property type="term" value="C:ATP-binding cassette (ABC) transporter complex"/>
    <property type="evidence" value="ECO:0007669"/>
    <property type="project" value="TreeGrafter"/>
</dbReference>
<keyword evidence="5 6" id="KW-0472">Membrane</keyword>
<proteinExistence type="predicted"/>
<evidence type="ECO:0000256" key="5">
    <source>
        <dbReference type="ARBA" id="ARBA00023136"/>
    </source>
</evidence>
<feature type="transmembrane region" description="Helical" evidence="6">
    <location>
        <begin position="435"/>
        <end position="458"/>
    </location>
</feature>
<dbReference type="AlphaFoldDB" id="A0A2T5C1E3"/>
<dbReference type="PANTHER" id="PTHR33529:SF6">
    <property type="entry name" value="YJGP_YJGQ FAMILY PERMEASE"/>
    <property type="match status" value="1"/>
</dbReference>
<dbReference type="InterPro" id="IPR005495">
    <property type="entry name" value="LptG/LptF_permease"/>
</dbReference>
<comment type="subcellular location">
    <subcellularLocation>
        <location evidence="1">Cell membrane</location>
        <topology evidence="1">Multi-pass membrane protein</topology>
    </subcellularLocation>
</comment>
<keyword evidence="2" id="KW-1003">Cell membrane</keyword>
<dbReference type="PANTHER" id="PTHR33529">
    <property type="entry name" value="SLR0882 PROTEIN-RELATED"/>
    <property type="match status" value="1"/>
</dbReference>
<dbReference type="Pfam" id="PF03739">
    <property type="entry name" value="LptF_LptG"/>
    <property type="match status" value="1"/>
</dbReference>
<evidence type="ECO:0000256" key="2">
    <source>
        <dbReference type="ARBA" id="ARBA00022475"/>
    </source>
</evidence>
<dbReference type="OrthoDB" id="1096108at2"/>
<dbReference type="GO" id="GO:0015920">
    <property type="term" value="P:lipopolysaccharide transport"/>
    <property type="evidence" value="ECO:0007669"/>
    <property type="project" value="TreeGrafter"/>
</dbReference>
<keyword evidence="3 6" id="KW-0812">Transmembrane</keyword>
<evidence type="ECO:0000313" key="8">
    <source>
        <dbReference type="Proteomes" id="UP000243525"/>
    </source>
</evidence>
<feature type="transmembrane region" description="Helical" evidence="6">
    <location>
        <begin position="53"/>
        <end position="78"/>
    </location>
</feature>
<dbReference type="EMBL" id="QAAD01000008">
    <property type="protein sequence ID" value="PTN08457.1"/>
    <property type="molecule type" value="Genomic_DNA"/>
</dbReference>
<evidence type="ECO:0000256" key="3">
    <source>
        <dbReference type="ARBA" id="ARBA00022692"/>
    </source>
</evidence>
<accession>A0A2T5C1E3</accession>
<keyword evidence="8" id="KW-1185">Reference proteome</keyword>
<sequence length="502" mass="58024">MKRLHQYVLKSFLGPFFMTFFICVFILLMQFLWKYIDDMVGKGLEWSIVGELLLYASLGLVPMAFPLATLLASIMTFGSLGENYELVAMKASGISLFRIMKPLVFVAVGLALFAFYFSNNILPQTNLKFGALMASIKKQKPEMVISEGVFTNDIDGYSIKVDRKSKKSNLLYGILIYDHTENQGNTSVTVADSGFMKISEDKKFMIMTLFSGETAIDENPRQSRRDKRYSFRRTHFEKQIVTVPLKGFDFKRTDEDNLRNMYRMLTLRQLEHFEDSLYTDYNQRVRRFAINMRYNQKLNRSVVDLTQVVDSLKTYHPMGEVHAVNFDSLMVNQDPMQKDEVLQTALSQARMNKQTIDQNVFELYNIKKSLNKYSMEKHRKFTWSVACLIFFFIGAPLGAIIRKGGLGMPTVVSILMFILYYMVAISGEKAAREDVWTMVEGMWLSTFIFFPLGFFLTYKAATDSGLLNVETYQYKIRKFINFILRRKNDSVNSDHANPTTNQ</sequence>
<evidence type="ECO:0000256" key="4">
    <source>
        <dbReference type="ARBA" id="ARBA00022989"/>
    </source>
</evidence>
<evidence type="ECO:0000313" key="7">
    <source>
        <dbReference type="EMBL" id="PTN08457.1"/>
    </source>
</evidence>
<reference evidence="7 8" key="1">
    <citation type="submission" date="2018-04" db="EMBL/GenBank/DDBJ databases">
        <title>Genomic Encyclopedia of Archaeal and Bacterial Type Strains, Phase II (KMG-II): from individual species to whole genera.</title>
        <authorList>
            <person name="Goeker M."/>
        </authorList>
    </citation>
    <scope>NUCLEOTIDE SEQUENCE [LARGE SCALE GENOMIC DNA]</scope>
    <source>
        <strain evidence="7 8">DSM 28823</strain>
    </source>
</reference>
<dbReference type="Proteomes" id="UP000243525">
    <property type="component" value="Unassembled WGS sequence"/>
</dbReference>
<feature type="transmembrane region" description="Helical" evidence="6">
    <location>
        <begin position="381"/>
        <end position="399"/>
    </location>
</feature>
<comment type="caution">
    <text evidence="7">The sequence shown here is derived from an EMBL/GenBank/DDBJ whole genome shotgun (WGS) entry which is preliminary data.</text>
</comment>
<dbReference type="RefSeq" id="WP_107822267.1">
    <property type="nucleotide sequence ID" value="NZ_OY782574.1"/>
</dbReference>
<feature type="transmembrane region" description="Helical" evidence="6">
    <location>
        <begin position="12"/>
        <end position="33"/>
    </location>
</feature>
<evidence type="ECO:0000256" key="6">
    <source>
        <dbReference type="SAM" id="Phobius"/>
    </source>
</evidence>
<protein>
    <submittedName>
        <fullName evidence="7">Lipopolysaccharide export system permease protein</fullName>
    </submittedName>
</protein>
<evidence type="ECO:0000256" key="1">
    <source>
        <dbReference type="ARBA" id="ARBA00004651"/>
    </source>
</evidence>